<dbReference type="InterPro" id="IPR011067">
    <property type="entry name" value="Plasmid_toxin/cell-grow_inhib"/>
</dbReference>
<dbReference type="Gene3D" id="2.30.30.110">
    <property type="match status" value="1"/>
</dbReference>
<gene>
    <name evidence="1" type="ORF">CXZ10_17210</name>
</gene>
<dbReference type="PANTHER" id="PTHR33988:SF2">
    <property type="entry name" value="ENDORIBONUCLEASE MAZF"/>
    <property type="match status" value="1"/>
</dbReference>
<dbReference type="EMBL" id="PJNW01000015">
    <property type="protein sequence ID" value="PKR87865.1"/>
    <property type="molecule type" value="Genomic_DNA"/>
</dbReference>
<accession>A0A1I4W4C1</accession>
<comment type="caution">
    <text evidence="1">The sequence shown here is derived from an EMBL/GenBank/DDBJ whole genome shotgun (WGS) entry which is preliminary data.</text>
</comment>
<organism evidence="1 2">
    <name type="scientific">Pleomorphomonas diazotrophica</name>
    <dbReference type="NCBI Taxonomy" id="1166257"/>
    <lineage>
        <taxon>Bacteria</taxon>
        <taxon>Pseudomonadati</taxon>
        <taxon>Pseudomonadota</taxon>
        <taxon>Alphaproteobacteria</taxon>
        <taxon>Hyphomicrobiales</taxon>
        <taxon>Pleomorphomonadaceae</taxon>
        <taxon>Pleomorphomonas</taxon>
    </lineage>
</organism>
<proteinExistence type="predicted"/>
<sequence>MQRGQFVLIAVQGDYGKPRPALVVQSDLFAELPSVVVCPLTTTLRTDADQFRIDVQPSPSNGLRQPSQITIDKIVAVPVAKVGAVVGQADDALMLRVNRALAVFLGIVG</sequence>
<name>A0A1I4W4C1_9HYPH</name>
<dbReference type="PANTHER" id="PTHR33988">
    <property type="entry name" value="ENDORIBONUCLEASE MAZF-RELATED"/>
    <property type="match status" value="1"/>
</dbReference>
<dbReference type="RefSeq" id="WP_101290604.1">
    <property type="nucleotide sequence ID" value="NZ_FOUQ01000015.1"/>
</dbReference>
<evidence type="ECO:0000313" key="1">
    <source>
        <dbReference type="EMBL" id="PKR87865.1"/>
    </source>
</evidence>
<dbReference type="AlphaFoldDB" id="A0A1I4W4C1"/>
<dbReference type="GO" id="GO:0016075">
    <property type="term" value="P:rRNA catabolic process"/>
    <property type="evidence" value="ECO:0007669"/>
    <property type="project" value="TreeGrafter"/>
</dbReference>
<dbReference type="Pfam" id="PF02452">
    <property type="entry name" value="PemK_toxin"/>
    <property type="match status" value="1"/>
</dbReference>
<evidence type="ECO:0000313" key="2">
    <source>
        <dbReference type="Proteomes" id="UP000233491"/>
    </source>
</evidence>
<keyword evidence="2" id="KW-1185">Reference proteome</keyword>
<dbReference type="OrthoDB" id="3196747at2"/>
<dbReference type="GO" id="GO:0006402">
    <property type="term" value="P:mRNA catabolic process"/>
    <property type="evidence" value="ECO:0007669"/>
    <property type="project" value="TreeGrafter"/>
</dbReference>
<protein>
    <submittedName>
        <fullName evidence="1">Growth inhibitor PemK</fullName>
    </submittedName>
</protein>
<dbReference type="GO" id="GO:0004521">
    <property type="term" value="F:RNA endonuclease activity"/>
    <property type="evidence" value="ECO:0007669"/>
    <property type="project" value="TreeGrafter"/>
</dbReference>
<dbReference type="GO" id="GO:0003677">
    <property type="term" value="F:DNA binding"/>
    <property type="evidence" value="ECO:0007669"/>
    <property type="project" value="InterPro"/>
</dbReference>
<reference evidence="1 2" key="1">
    <citation type="submission" date="2017-12" db="EMBL/GenBank/DDBJ databases">
        <title>Anaerobic carbon monoxide metabolism by Pleomorphomonas carboxyditropha sp. nov., a new mesophilic hydrogenogenic carboxidotroph.</title>
        <authorList>
            <person name="Esquivel-Elizondo S."/>
            <person name="Krajmalnik-Brown R."/>
        </authorList>
    </citation>
    <scope>NUCLEOTIDE SEQUENCE [LARGE SCALE GENOMIC DNA]</scope>
    <source>
        <strain evidence="1 2">R5-392</strain>
    </source>
</reference>
<dbReference type="Proteomes" id="UP000233491">
    <property type="component" value="Unassembled WGS sequence"/>
</dbReference>
<dbReference type="InterPro" id="IPR003477">
    <property type="entry name" value="PemK-like"/>
</dbReference>
<dbReference type="SUPFAM" id="SSF50118">
    <property type="entry name" value="Cell growth inhibitor/plasmid maintenance toxic component"/>
    <property type="match status" value="1"/>
</dbReference>